<evidence type="ECO:0000313" key="2">
    <source>
        <dbReference type="EMBL" id="GMT29695.1"/>
    </source>
</evidence>
<feature type="region of interest" description="Disordered" evidence="1">
    <location>
        <begin position="1"/>
        <end position="68"/>
    </location>
</feature>
<protein>
    <recommendedName>
        <fullName evidence="4">Microtubule-associated protein</fullName>
    </recommendedName>
</protein>
<dbReference type="EMBL" id="BTSY01000005">
    <property type="protein sequence ID" value="GMT29695.1"/>
    <property type="molecule type" value="Genomic_DNA"/>
</dbReference>
<feature type="compositionally biased region" description="Basic and acidic residues" evidence="1">
    <location>
        <begin position="15"/>
        <end position="25"/>
    </location>
</feature>
<feature type="compositionally biased region" description="Low complexity" evidence="1">
    <location>
        <begin position="52"/>
        <end position="62"/>
    </location>
</feature>
<sequence length="68" mass="7179">QVRAPSMPAPFKGNRLSDKSRRDLAPSKPSSSKAAPIKGNPPANSLGGVKRPLSSNPSSLSLFNYFTP</sequence>
<name>A0AAV5WGI3_9BILA</name>
<organism evidence="2 3">
    <name type="scientific">Pristionchus fissidentatus</name>
    <dbReference type="NCBI Taxonomy" id="1538716"/>
    <lineage>
        <taxon>Eukaryota</taxon>
        <taxon>Metazoa</taxon>
        <taxon>Ecdysozoa</taxon>
        <taxon>Nematoda</taxon>
        <taxon>Chromadorea</taxon>
        <taxon>Rhabditida</taxon>
        <taxon>Rhabditina</taxon>
        <taxon>Diplogasteromorpha</taxon>
        <taxon>Diplogasteroidea</taxon>
        <taxon>Neodiplogasteridae</taxon>
        <taxon>Pristionchus</taxon>
    </lineage>
</organism>
<accession>A0AAV5WGI3</accession>
<gene>
    <name evidence="2" type="ORF">PFISCL1PPCAC_20992</name>
</gene>
<feature type="non-terminal residue" evidence="2">
    <location>
        <position position="68"/>
    </location>
</feature>
<feature type="compositionally biased region" description="Low complexity" evidence="1">
    <location>
        <begin position="26"/>
        <end position="38"/>
    </location>
</feature>
<feature type="non-terminal residue" evidence="2">
    <location>
        <position position="1"/>
    </location>
</feature>
<comment type="caution">
    <text evidence="2">The sequence shown here is derived from an EMBL/GenBank/DDBJ whole genome shotgun (WGS) entry which is preliminary data.</text>
</comment>
<evidence type="ECO:0000256" key="1">
    <source>
        <dbReference type="SAM" id="MobiDB-lite"/>
    </source>
</evidence>
<evidence type="ECO:0008006" key="4">
    <source>
        <dbReference type="Google" id="ProtNLM"/>
    </source>
</evidence>
<keyword evidence="3" id="KW-1185">Reference proteome</keyword>
<reference evidence="2" key="1">
    <citation type="submission" date="2023-10" db="EMBL/GenBank/DDBJ databases">
        <title>Genome assembly of Pristionchus species.</title>
        <authorList>
            <person name="Yoshida K."/>
            <person name="Sommer R.J."/>
        </authorList>
    </citation>
    <scope>NUCLEOTIDE SEQUENCE</scope>
    <source>
        <strain evidence="2">RS5133</strain>
    </source>
</reference>
<dbReference type="AlphaFoldDB" id="A0AAV5WGI3"/>
<proteinExistence type="predicted"/>
<evidence type="ECO:0000313" key="3">
    <source>
        <dbReference type="Proteomes" id="UP001432322"/>
    </source>
</evidence>
<dbReference type="Proteomes" id="UP001432322">
    <property type="component" value="Unassembled WGS sequence"/>
</dbReference>